<dbReference type="STRING" id="310780.SAMN05216267_10684"/>
<evidence type="ECO:0000259" key="1">
    <source>
        <dbReference type="Pfam" id="PF01740"/>
    </source>
</evidence>
<protein>
    <recommendedName>
        <fullName evidence="1">STAS domain-containing protein</fullName>
    </recommendedName>
</protein>
<keyword evidence="3" id="KW-1185">Reference proteome</keyword>
<organism evidence="2 3">
    <name type="scientific">Actinacidiphila rubida</name>
    <dbReference type="NCBI Taxonomy" id="310780"/>
    <lineage>
        <taxon>Bacteria</taxon>
        <taxon>Bacillati</taxon>
        <taxon>Actinomycetota</taxon>
        <taxon>Actinomycetes</taxon>
        <taxon>Kitasatosporales</taxon>
        <taxon>Streptomycetaceae</taxon>
        <taxon>Actinacidiphila</taxon>
    </lineage>
</organism>
<dbReference type="AlphaFoldDB" id="A0A1H8UAX8"/>
<feature type="domain" description="STAS" evidence="1">
    <location>
        <begin position="5"/>
        <end position="51"/>
    </location>
</feature>
<dbReference type="Gene3D" id="3.30.750.24">
    <property type="entry name" value="STAS domain"/>
    <property type="match status" value="1"/>
</dbReference>
<dbReference type="RefSeq" id="WP_176735482.1">
    <property type="nucleotide sequence ID" value="NZ_FODD01000068.1"/>
</dbReference>
<proteinExistence type="predicted"/>
<dbReference type="SUPFAM" id="SSF52091">
    <property type="entry name" value="SpoIIaa-like"/>
    <property type="match status" value="1"/>
</dbReference>
<accession>A0A1H8UAX8</accession>
<evidence type="ECO:0000313" key="3">
    <source>
        <dbReference type="Proteomes" id="UP000181951"/>
    </source>
</evidence>
<name>A0A1H8UAX8_9ACTN</name>
<dbReference type="Proteomes" id="UP000181951">
    <property type="component" value="Unassembled WGS sequence"/>
</dbReference>
<evidence type="ECO:0000313" key="2">
    <source>
        <dbReference type="EMBL" id="SEP00256.1"/>
    </source>
</evidence>
<dbReference type="InterPro" id="IPR036513">
    <property type="entry name" value="STAS_dom_sf"/>
</dbReference>
<dbReference type="EMBL" id="FODD01000068">
    <property type="protein sequence ID" value="SEP00256.1"/>
    <property type="molecule type" value="Genomic_DNA"/>
</dbReference>
<gene>
    <name evidence="2" type="ORF">SAMN05216267_10684</name>
</gene>
<reference evidence="2 3" key="1">
    <citation type="submission" date="2016-10" db="EMBL/GenBank/DDBJ databases">
        <authorList>
            <person name="de Groot N.N."/>
        </authorList>
    </citation>
    <scope>NUCLEOTIDE SEQUENCE [LARGE SCALE GENOMIC DNA]</scope>
    <source>
        <strain evidence="2 3">CGMCC 4.2026</strain>
    </source>
</reference>
<dbReference type="InterPro" id="IPR002645">
    <property type="entry name" value="STAS_dom"/>
</dbReference>
<dbReference type="Pfam" id="PF01740">
    <property type="entry name" value="STAS"/>
    <property type="match status" value="1"/>
</dbReference>
<sequence length="54" mass="5970">MDFDTLLRAHHHLVADGGRLALVVAQRPMARILEITSVDTMIPLYPTVTQALNS</sequence>